<proteinExistence type="predicted"/>
<evidence type="ECO:0000313" key="2">
    <source>
        <dbReference type="Proteomes" id="UP001177260"/>
    </source>
</evidence>
<organism evidence="1 2">
    <name type="scientific">Aspergillus melleus</name>
    <dbReference type="NCBI Taxonomy" id="138277"/>
    <lineage>
        <taxon>Eukaryota</taxon>
        <taxon>Fungi</taxon>
        <taxon>Dikarya</taxon>
        <taxon>Ascomycota</taxon>
        <taxon>Pezizomycotina</taxon>
        <taxon>Eurotiomycetes</taxon>
        <taxon>Eurotiomycetidae</taxon>
        <taxon>Eurotiales</taxon>
        <taxon>Aspergillaceae</taxon>
        <taxon>Aspergillus</taxon>
        <taxon>Aspergillus subgen. Circumdati</taxon>
    </lineage>
</organism>
<dbReference type="Proteomes" id="UP001177260">
    <property type="component" value="Unassembled WGS sequence"/>
</dbReference>
<keyword evidence="2" id="KW-1185">Reference proteome</keyword>
<name>A0ACC3B7M2_9EURO</name>
<protein>
    <submittedName>
        <fullName evidence="1">Uncharacterized protein</fullName>
    </submittedName>
</protein>
<comment type="caution">
    <text evidence="1">The sequence shown here is derived from an EMBL/GenBank/DDBJ whole genome shotgun (WGS) entry which is preliminary data.</text>
</comment>
<accession>A0ACC3B7M2</accession>
<evidence type="ECO:0000313" key="1">
    <source>
        <dbReference type="EMBL" id="KAK1146285.1"/>
    </source>
</evidence>
<gene>
    <name evidence="1" type="ORF">N8T08_003072</name>
</gene>
<sequence length="392" mass="45225">MPKKPKRVPSAPSEWKRRVRVKKIKNANIHKVKLKSASVIGEGQFLALRALWKIHDHLNPDLKRFDLEPWVSQAQEMLDRYESWQIYTENGAVEAKEMAESTFVMAKYWQAMADEISSNKSSPSELLGQLCTRTKDEEIVTSALFSLLCGLIVHTGIPNRWTVHRKPFKAQFNYASFEARVDGYLEDKSLAQKVRALVEVQPVLRQKQILKIGMQEAAQMVAWILSELELDKDGCLNLPGRHLHVSQDRSEIYITFAEYDDEYINYLRDDSNPDSNLHFLTMHQYGPWGTSNLEDMRDLGKFLLAICLRAQFDKQNEGVEVQESKSEKSETDEEDDNMSVDSNQSADVDMDENADEGDHENEDDDEEDDDDDEEYVDDEDPQCRTRIGRNLR</sequence>
<reference evidence="1 2" key="1">
    <citation type="journal article" date="2023" name="ACS Omega">
        <title>Identification of the Neoaspergillic Acid Biosynthesis Gene Cluster by Establishing an In Vitro CRISPR-Ribonucleoprotein Genetic System in Aspergillus melleus.</title>
        <authorList>
            <person name="Yuan B."/>
            <person name="Grau M.F."/>
            <person name="Murata R.M."/>
            <person name="Torok T."/>
            <person name="Venkateswaran K."/>
            <person name="Stajich J.E."/>
            <person name="Wang C.C.C."/>
        </authorList>
    </citation>
    <scope>NUCLEOTIDE SEQUENCE [LARGE SCALE GENOMIC DNA]</scope>
    <source>
        <strain evidence="1 2">IMV 1140</strain>
    </source>
</reference>
<dbReference type="EMBL" id="JAOPJF010000018">
    <property type="protein sequence ID" value="KAK1146285.1"/>
    <property type="molecule type" value="Genomic_DNA"/>
</dbReference>